<sequence>MARTIFLKTYPRLFLSEFQKRNSWIVTAYSDENDEKSEFYNAYYIYKHYYCSFCGTVEITKKRAKRKDNYYGGHTCQVCKHTEFLNLYCNNEFFKAKNISFELYENEDFYHIQPYTYVPYLNYENEVIDRKIEFRGYKFNKKIYVPYYFNEDFFKEENIKYRYSDISFNEINNLFLENIRVQFINKKHLMN</sequence>
<dbReference type="AlphaFoldDB" id="A0AA96DU11"/>
<organism evidence="1">
    <name type="scientific">Arcobacter cryaerophilus gv. pseudocryaerophilus</name>
    <dbReference type="NCBI Taxonomy" id="2933791"/>
    <lineage>
        <taxon>Bacteria</taxon>
        <taxon>Pseudomonadati</taxon>
        <taxon>Campylobacterota</taxon>
        <taxon>Epsilonproteobacteria</taxon>
        <taxon>Campylobacterales</taxon>
        <taxon>Arcobacteraceae</taxon>
        <taxon>Aliarcobacter</taxon>
    </lineage>
</organism>
<dbReference type="EMBL" id="CP134857">
    <property type="protein sequence ID" value="WNL35141.1"/>
    <property type="molecule type" value="Genomic_DNA"/>
</dbReference>
<keyword evidence="1" id="KW-0614">Plasmid</keyword>
<accession>A0AA96DU11</accession>
<dbReference type="RefSeq" id="WP_390871759.1">
    <property type="nucleotide sequence ID" value="NZ_CP128653.1"/>
</dbReference>
<reference evidence="1" key="1">
    <citation type="submission" date="2023-09" db="EMBL/GenBank/DDBJ databases">
        <title>Arcobacter tbilisiensis sp. nov. isolated from chicken meat in Tbilisi, Georgia.</title>
        <authorList>
            <person name="Matthias R."/>
            <person name="Zautner A.E."/>
        </authorList>
    </citation>
    <scope>NUCLEOTIDE SEQUENCE</scope>
    <source>
        <strain evidence="1">LEO 62</strain>
        <plasmid evidence="1">p82_LEO_62</plasmid>
    </source>
</reference>
<dbReference type="Proteomes" id="UP001305220">
    <property type="component" value="Plasmid p82_LEO_62"/>
</dbReference>
<name>A0AA96DU11_9BACT</name>
<protein>
    <submittedName>
        <fullName evidence="1">Uncharacterized protein</fullName>
    </submittedName>
</protein>
<geneLocation type="plasmid" evidence="1">
    <name>p82_LEO_62</name>
</geneLocation>
<proteinExistence type="predicted"/>
<evidence type="ECO:0000313" key="1">
    <source>
        <dbReference type="EMBL" id="WNL35141.1"/>
    </source>
</evidence>
<gene>
    <name evidence="1" type="ORF">RMP68_11010</name>
</gene>